<dbReference type="STRING" id="363999.A0A439DCH5"/>
<proteinExistence type="predicted"/>
<reference evidence="1 2" key="1">
    <citation type="submission" date="2018-12" db="EMBL/GenBank/DDBJ databases">
        <title>Draft genome sequence of Xylaria grammica IHI A82.</title>
        <authorList>
            <person name="Buettner E."/>
            <person name="Kellner H."/>
        </authorList>
    </citation>
    <scope>NUCLEOTIDE SEQUENCE [LARGE SCALE GENOMIC DNA]</scope>
    <source>
        <strain evidence="1 2">IHI A82</strain>
    </source>
</reference>
<name>A0A439DCH5_9PEZI</name>
<dbReference type="Proteomes" id="UP000286045">
    <property type="component" value="Unassembled WGS sequence"/>
</dbReference>
<dbReference type="EMBL" id="RYZI01000060">
    <property type="protein sequence ID" value="RWA12109.1"/>
    <property type="molecule type" value="Genomic_DNA"/>
</dbReference>
<dbReference type="AlphaFoldDB" id="A0A439DCH5"/>
<evidence type="ECO:0000313" key="2">
    <source>
        <dbReference type="Proteomes" id="UP000286045"/>
    </source>
</evidence>
<comment type="caution">
    <text evidence="1">The sequence shown here is derived from an EMBL/GenBank/DDBJ whole genome shotgun (WGS) entry which is preliminary data.</text>
</comment>
<organism evidence="1 2">
    <name type="scientific">Xylaria grammica</name>
    <dbReference type="NCBI Taxonomy" id="363999"/>
    <lineage>
        <taxon>Eukaryota</taxon>
        <taxon>Fungi</taxon>
        <taxon>Dikarya</taxon>
        <taxon>Ascomycota</taxon>
        <taxon>Pezizomycotina</taxon>
        <taxon>Sordariomycetes</taxon>
        <taxon>Xylariomycetidae</taxon>
        <taxon>Xylariales</taxon>
        <taxon>Xylariaceae</taxon>
        <taxon>Xylaria</taxon>
    </lineage>
</organism>
<protein>
    <submittedName>
        <fullName evidence="1">Uncharacterized protein</fullName>
    </submittedName>
</protein>
<evidence type="ECO:0000313" key="1">
    <source>
        <dbReference type="EMBL" id="RWA12109.1"/>
    </source>
</evidence>
<sequence>MKDVITSFVTLWLSAPWVDVGELATEVLGDLLMVDSPDWPIEGLDESSHEPIRILPTTPGQGFMWRRIFHDRDVYGLVLSLCSDGPHQSALGRPNHQQLSLAQGRLLSLLPRLSVYNLGALTKTHFPDLHQQYMNSEAPDGLLYFAAIHMVDKEDSLMLSLLIDFVERLIKIQLVTPPSKFKTDTFRNLYRTMVQNDDRVENLIKTLPDCAETENVDELRQFIYDITND</sequence>
<accession>A0A439DCH5</accession>
<keyword evidence="2" id="KW-1185">Reference proteome</keyword>
<gene>
    <name evidence="1" type="ORF">EKO27_g2996</name>
</gene>